<reference evidence="2" key="1">
    <citation type="journal article" date="2019" name="Int. J. Syst. Evol. Microbiol.">
        <title>The Global Catalogue of Microorganisms (GCM) 10K type strain sequencing project: providing services to taxonomists for standard genome sequencing and annotation.</title>
        <authorList>
            <consortium name="The Broad Institute Genomics Platform"/>
            <consortium name="The Broad Institute Genome Sequencing Center for Infectious Disease"/>
            <person name="Wu L."/>
            <person name="Ma J."/>
        </authorList>
    </citation>
    <scope>NUCLEOTIDE SEQUENCE [LARGE SCALE GENOMIC DNA]</scope>
    <source>
        <strain evidence="2">KCTC 12907</strain>
    </source>
</reference>
<protein>
    <submittedName>
        <fullName evidence="1">Uncharacterized protein</fullName>
    </submittedName>
</protein>
<dbReference type="Proteomes" id="UP001596378">
    <property type="component" value="Unassembled WGS sequence"/>
</dbReference>
<proteinExistence type="predicted"/>
<gene>
    <name evidence="1" type="ORF">ACFQMJ_27465</name>
</gene>
<comment type="caution">
    <text evidence="1">The sequence shown here is derived from an EMBL/GenBank/DDBJ whole genome shotgun (WGS) entry which is preliminary data.</text>
</comment>
<keyword evidence="2" id="KW-1185">Reference proteome</keyword>
<accession>A0ABW2FMU6</accession>
<sequence length="73" mass="8038">MQELTLMPDAEPLQEAADPRRFRLRCRRLLLPRSSGVGTAIGAAAGAESDDRSRSSRGVRIRRDSGFVLRSVV</sequence>
<evidence type="ECO:0000313" key="1">
    <source>
        <dbReference type="EMBL" id="MFC7152290.1"/>
    </source>
</evidence>
<organism evidence="1 2">
    <name type="scientific">Cohnella cellulosilytica</name>
    <dbReference type="NCBI Taxonomy" id="986710"/>
    <lineage>
        <taxon>Bacteria</taxon>
        <taxon>Bacillati</taxon>
        <taxon>Bacillota</taxon>
        <taxon>Bacilli</taxon>
        <taxon>Bacillales</taxon>
        <taxon>Paenibacillaceae</taxon>
        <taxon>Cohnella</taxon>
    </lineage>
</organism>
<name>A0ABW2FMU6_9BACL</name>
<feature type="non-terminal residue" evidence="1">
    <location>
        <position position="73"/>
    </location>
</feature>
<evidence type="ECO:0000313" key="2">
    <source>
        <dbReference type="Proteomes" id="UP001596378"/>
    </source>
</evidence>
<dbReference type="EMBL" id="JBHTAI010000021">
    <property type="protein sequence ID" value="MFC7152290.1"/>
    <property type="molecule type" value="Genomic_DNA"/>
</dbReference>